<keyword evidence="2" id="KW-1185">Reference proteome</keyword>
<name>A0A0J8G8U5_9LIST</name>
<dbReference type="Gene3D" id="3.30.530.20">
    <property type="match status" value="1"/>
</dbReference>
<evidence type="ECO:0008006" key="3">
    <source>
        <dbReference type="Google" id="ProtNLM"/>
    </source>
</evidence>
<dbReference type="Proteomes" id="UP000052258">
    <property type="component" value="Unassembled WGS sequence"/>
</dbReference>
<comment type="caution">
    <text evidence="1">The sequence shown here is derived from an EMBL/GenBank/DDBJ whole genome shotgun (WGS) entry which is preliminary data.</text>
</comment>
<dbReference type="OrthoDB" id="9803476at2"/>
<sequence length="160" mass="18218">MKPEFVKQGDKTIFRMEAGINNGIASCFKLVATTAGLQKWFGELEMGELSATGYLLFHMTETEKIKMPILEFEENAALGFAWDNDAVYFQFVPLSENETQLIFTEEITQVTEHTPRDLAGWTLCLDAFKKAAEGESYTFDKAKFEVLYRDYQKKLVDAAN</sequence>
<gene>
    <name evidence="1" type="ORF">X560_1653</name>
</gene>
<dbReference type="InterPro" id="IPR023393">
    <property type="entry name" value="START-like_dom_sf"/>
</dbReference>
<dbReference type="AlphaFoldDB" id="A0A0J8G8U5"/>
<dbReference type="SUPFAM" id="SSF55961">
    <property type="entry name" value="Bet v1-like"/>
    <property type="match status" value="1"/>
</dbReference>
<organism evidence="1 2">
    <name type="scientific">Listeria fleischmannii 1991</name>
    <dbReference type="NCBI Taxonomy" id="1430899"/>
    <lineage>
        <taxon>Bacteria</taxon>
        <taxon>Bacillati</taxon>
        <taxon>Bacillota</taxon>
        <taxon>Bacilli</taxon>
        <taxon>Bacillales</taxon>
        <taxon>Listeriaceae</taxon>
        <taxon>Listeria</taxon>
    </lineage>
</organism>
<dbReference type="EMBL" id="AZHO01000021">
    <property type="protein sequence ID" value="KMT59112.1"/>
    <property type="molecule type" value="Genomic_DNA"/>
</dbReference>
<evidence type="ECO:0000313" key="2">
    <source>
        <dbReference type="Proteomes" id="UP000052258"/>
    </source>
</evidence>
<dbReference type="RefSeq" id="WP_007471783.1">
    <property type="nucleotide sequence ID" value="NZ_KQ130616.1"/>
</dbReference>
<accession>A0A0J8G8U5</accession>
<dbReference type="PATRIC" id="fig|1430899.3.peg.1689"/>
<proteinExistence type="predicted"/>
<evidence type="ECO:0000313" key="1">
    <source>
        <dbReference type="EMBL" id="KMT59112.1"/>
    </source>
</evidence>
<reference evidence="1 2" key="1">
    <citation type="journal article" date="2015" name="Genome Biol. Evol.">
        <title>Comparative Genomics of Listeria Sensu Lato: Genus-Wide Differences in Evolutionary Dynamics and the Progressive Gain of Complex, Potentially Pathogenicity-Related Traits through Lateral Gene Transfer.</title>
        <authorList>
            <person name="Chiara M."/>
            <person name="Caruso M."/>
            <person name="D'Erchia A.M."/>
            <person name="Manzari C."/>
            <person name="Fraccalvieri R."/>
            <person name="Goffredo E."/>
            <person name="Latorre L."/>
            <person name="Miccolupo A."/>
            <person name="Padalino I."/>
            <person name="Santagada G."/>
            <person name="Chiocco D."/>
            <person name="Pesole G."/>
            <person name="Horner D.S."/>
            <person name="Parisi A."/>
        </authorList>
    </citation>
    <scope>NUCLEOTIDE SEQUENCE [LARGE SCALE GENOMIC DNA]</scope>
    <source>
        <strain evidence="1 2">1991</strain>
    </source>
</reference>
<protein>
    <recommendedName>
        <fullName evidence="3">Activator of Hsp90 ATPase 1 family protein</fullName>
    </recommendedName>
</protein>